<dbReference type="PANTHER" id="PTHR46832:SF1">
    <property type="entry name" value="5'-METHYLTHIOADENOSINE_S-ADENOSYLHOMOCYSTEINE NUCLEOSIDASE"/>
    <property type="match status" value="1"/>
</dbReference>
<organism evidence="2 3">
    <name type="scientific">Porites lobata</name>
    <dbReference type="NCBI Taxonomy" id="104759"/>
    <lineage>
        <taxon>Eukaryota</taxon>
        <taxon>Metazoa</taxon>
        <taxon>Cnidaria</taxon>
        <taxon>Anthozoa</taxon>
        <taxon>Hexacorallia</taxon>
        <taxon>Scleractinia</taxon>
        <taxon>Fungiina</taxon>
        <taxon>Poritidae</taxon>
        <taxon>Porites</taxon>
    </lineage>
</organism>
<dbReference type="Gene3D" id="3.40.50.1580">
    <property type="entry name" value="Nucleoside phosphorylase domain"/>
    <property type="match status" value="1"/>
</dbReference>
<dbReference type="SUPFAM" id="SSF53167">
    <property type="entry name" value="Purine and uridine phosphorylases"/>
    <property type="match status" value="1"/>
</dbReference>
<feature type="domain" description="Nucleoside phosphorylase" evidence="1">
    <location>
        <begin position="82"/>
        <end position="285"/>
    </location>
</feature>
<dbReference type="Proteomes" id="UP001159405">
    <property type="component" value="Unassembled WGS sequence"/>
</dbReference>
<name>A0ABN8PIE7_9CNID</name>
<dbReference type="PANTHER" id="PTHR46832">
    <property type="entry name" value="5'-METHYLTHIOADENOSINE/S-ADENOSYLHOMOCYSTEINE NUCLEOSIDASE"/>
    <property type="match status" value="1"/>
</dbReference>
<evidence type="ECO:0000259" key="1">
    <source>
        <dbReference type="Pfam" id="PF01048"/>
    </source>
</evidence>
<proteinExistence type="predicted"/>
<dbReference type="EMBL" id="CALNXK010000073">
    <property type="protein sequence ID" value="CAH3144490.1"/>
    <property type="molecule type" value="Genomic_DNA"/>
</dbReference>
<accession>A0ABN8PIE7</accession>
<gene>
    <name evidence="2" type="ORF">PLOB_00043996</name>
</gene>
<keyword evidence="3" id="KW-1185">Reference proteome</keyword>
<evidence type="ECO:0000313" key="2">
    <source>
        <dbReference type="EMBL" id="CAH3144490.1"/>
    </source>
</evidence>
<sequence length="318" mass="34479">MTKRRQPSDTQNCGPPEIDYTKLPAGGLLKTRELPGPTDAKLWNEVLLTVLPVDVLLLTVEDLEFLSCVSHLNRGYFRSNHGNLGTVYFGKMGTGPTFLKIAVMKCHSGPLTPGGALITVKNGVEVLRPKAVFCVGFCGGLRKKKVSLGDVAILAKLRTYSSITTTDNGIQERGLAVPLERNLLNLIKNADDGWKAPLKDSSEVKVWKDGVYLSGPEKVESEGRREELVKRFPDAIAIEMEGQGLFLAAHDLKVEWIVIKGVSNFADGKETEPWKKFASVMAASLTAHILSNPIRVESARGGSDFLAKVGAGVPADVK</sequence>
<dbReference type="Pfam" id="PF01048">
    <property type="entry name" value="PNP_UDP_1"/>
    <property type="match status" value="1"/>
</dbReference>
<dbReference type="InterPro" id="IPR035994">
    <property type="entry name" value="Nucleoside_phosphorylase_sf"/>
</dbReference>
<comment type="caution">
    <text evidence="2">The sequence shown here is derived from an EMBL/GenBank/DDBJ whole genome shotgun (WGS) entry which is preliminary data.</text>
</comment>
<evidence type="ECO:0000313" key="3">
    <source>
        <dbReference type="Proteomes" id="UP001159405"/>
    </source>
</evidence>
<reference evidence="2 3" key="1">
    <citation type="submission" date="2022-05" db="EMBL/GenBank/DDBJ databases">
        <authorList>
            <consortium name="Genoscope - CEA"/>
            <person name="William W."/>
        </authorList>
    </citation>
    <scope>NUCLEOTIDE SEQUENCE [LARGE SCALE GENOMIC DNA]</scope>
</reference>
<protein>
    <recommendedName>
        <fullName evidence="1">Nucleoside phosphorylase domain-containing protein</fullName>
    </recommendedName>
</protein>
<dbReference type="InterPro" id="IPR000845">
    <property type="entry name" value="Nucleoside_phosphorylase_d"/>
</dbReference>